<feature type="domain" description="SET" evidence="4">
    <location>
        <begin position="341"/>
        <end position="458"/>
    </location>
</feature>
<keyword evidence="3" id="KW-0547">Nucleotide-binding</keyword>
<keyword evidence="2" id="KW-0436">Ligase</keyword>
<dbReference type="Pfam" id="PF07478">
    <property type="entry name" value="Dala_Dala_lig_C"/>
    <property type="match status" value="1"/>
</dbReference>
<dbReference type="PANTHER" id="PTHR23132:SF23">
    <property type="entry name" value="D-ALANINE--D-ALANINE LIGASE B"/>
    <property type="match status" value="1"/>
</dbReference>
<dbReference type="InterPro" id="IPR011095">
    <property type="entry name" value="Dala_Dala_lig_C"/>
</dbReference>
<reference evidence="6" key="1">
    <citation type="submission" date="2015-04" db="EMBL/GenBank/DDBJ databases">
        <title>The genome sequence of the plant pathogenic Rhizarian Plasmodiophora brassicae reveals insights in its biotrophic life cycle and the origin of chitin synthesis.</title>
        <authorList>
            <person name="Schwelm A."/>
            <person name="Fogelqvist J."/>
            <person name="Knaust A."/>
            <person name="Julke S."/>
            <person name="Lilja T."/>
            <person name="Dhandapani V."/>
            <person name="Bonilla-Rosso G."/>
            <person name="Karlsson M."/>
            <person name="Shevchenko A."/>
            <person name="Choi S.R."/>
            <person name="Kim H.G."/>
            <person name="Park J.Y."/>
            <person name="Lim Y.P."/>
            <person name="Ludwig-Muller J."/>
            <person name="Dixelius C."/>
        </authorList>
    </citation>
    <scope>NUCLEOTIDE SEQUENCE</scope>
    <source>
        <tissue evidence="6">Potato root galls</tissue>
    </source>
</reference>
<dbReference type="SUPFAM" id="SSF56059">
    <property type="entry name" value="Glutathione synthetase ATP-binding domain-like"/>
    <property type="match status" value="1"/>
</dbReference>
<dbReference type="Gene3D" id="3.30.470.20">
    <property type="entry name" value="ATP-grasp fold, B domain"/>
    <property type="match status" value="1"/>
</dbReference>
<comment type="similarity">
    <text evidence="1">Belongs to the D-alanine--D-alanine ligase family.</text>
</comment>
<keyword evidence="3" id="KW-0067">ATP-binding</keyword>
<evidence type="ECO:0000259" key="4">
    <source>
        <dbReference type="PROSITE" id="PS50280"/>
    </source>
</evidence>
<dbReference type="GO" id="GO:0005524">
    <property type="term" value="F:ATP binding"/>
    <property type="evidence" value="ECO:0007669"/>
    <property type="project" value="UniProtKB-UniRule"/>
</dbReference>
<feature type="domain" description="ATP-grasp" evidence="5">
    <location>
        <begin position="119"/>
        <end position="333"/>
    </location>
</feature>
<protein>
    <recommendedName>
        <fullName evidence="7">SET domain-containing protein</fullName>
    </recommendedName>
</protein>
<dbReference type="AlphaFoldDB" id="A0A0H5RB13"/>
<evidence type="ECO:0000256" key="3">
    <source>
        <dbReference type="PROSITE-ProRule" id="PRU00409"/>
    </source>
</evidence>
<dbReference type="Pfam" id="PF00856">
    <property type="entry name" value="SET"/>
    <property type="match status" value="1"/>
</dbReference>
<dbReference type="PROSITE" id="PS50280">
    <property type="entry name" value="SET"/>
    <property type="match status" value="1"/>
</dbReference>
<dbReference type="EMBL" id="HACM01010554">
    <property type="protein sequence ID" value="CRZ10996.1"/>
    <property type="molecule type" value="Transcribed_RNA"/>
</dbReference>
<organism evidence="6">
    <name type="scientific">Spongospora subterranea</name>
    <dbReference type="NCBI Taxonomy" id="70186"/>
    <lineage>
        <taxon>Eukaryota</taxon>
        <taxon>Sar</taxon>
        <taxon>Rhizaria</taxon>
        <taxon>Endomyxa</taxon>
        <taxon>Phytomyxea</taxon>
        <taxon>Plasmodiophorida</taxon>
        <taxon>Plasmodiophoridae</taxon>
        <taxon>Spongospora</taxon>
    </lineage>
</organism>
<proteinExistence type="inferred from homology"/>
<dbReference type="InterPro" id="IPR046341">
    <property type="entry name" value="SET_dom_sf"/>
</dbReference>
<dbReference type="GO" id="GO:0008716">
    <property type="term" value="F:D-alanine-D-alanine ligase activity"/>
    <property type="evidence" value="ECO:0007669"/>
    <property type="project" value="InterPro"/>
</dbReference>
<evidence type="ECO:0000256" key="2">
    <source>
        <dbReference type="ARBA" id="ARBA00022598"/>
    </source>
</evidence>
<dbReference type="PANTHER" id="PTHR23132">
    <property type="entry name" value="D-ALANINE--D-ALANINE LIGASE"/>
    <property type="match status" value="1"/>
</dbReference>
<name>A0A0H5RB13_9EUKA</name>
<evidence type="ECO:0000256" key="1">
    <source>
        <dbReference type="ARBA" id="ARBA00010871"/>
    </source>
</evidence>
<dbReference type="CDD" id="cd20071">
    <property type="entry name" value="SET_SMYD"/>
    <property type="match status" value="1"/>
</dbReference>
<dbReference type="InterPro" id="IPR011761">
    <property type="entry name" value="ATP-grasp"/>
</dbReference>
<evidence type="ECO:0008006" key="7">
    <source>
        <dbReference type="Google" id="ProtNLM"/>
    </source>
</evidence>
<dbReference type="Gene3D" id="2.170.270.10">
    <property type="entry name" value="SET domain"/>
    <property type="match status" value="1"/>
</dbReference>
<evidence type="ECO:0000259" key="5">
    <source>
        <dbReference type="PROSITE" id="PS50975"/>
    </source>
</evidence>
<accession>A0A0H5RB13</accession>
<dbReference type="InterPro" id="IPR001214">
    <property type="entry name" value="SET_dom"/>
</dbReference>
<dbReference type="GO" id="GO:0046872">
    <property type="term" value="F:metal ion binding"/>
    <property type="evidence" value="ECO:0007669"/>
    <property type="project" value="InterPro"/>
</dbReference>
<dbReference type="PROSITE" id="PS50975">
    <property type="entry name" value="ATP_GRASP"/>
    <property type="match status" value="1"/>
</dbReference>
<evidence type="ECO:0000313" key="6">
    <source>
        <dbReference type="EMBL" id="CRZ10996.1"/>
    </source>
</evidence>
<dbReference type="SUPFAM" id="SSF82199">
    <property type="entry name" value="SET domain"/>
    <property type="match status" value="1"/>
</dbReference>
<sequence>MSSSTKDSDCIRVCVLSSSYEGSQALTKDWDNYVCTPANVLNQDPRYEFTNALILKATAYSQIRALVNSGKFDVFFNMCDGAKDEDRAGITVVQALEEFGVAFTGSDSLHYEPSKLDMKMLAFYAGIKVPPFARVSIRDDVTQVCGHLNFPVIVKHISGYGSVGMRKESKCDNIKELRDEVKRFIDMFGDALVEEFIEGVEINVLAMEELDGNSIRVLQPIQIVFPPGESFKHFDLKWIGMHNHQVSVIVDDPTLSKTCARIGLTAFERILGGVGYGRSDFRVCAKTGEVYLLEINPNCGLFYPNRDGTADLIMDVDPITPAGVARHLIQAALNRNKRLAAKVAPSKVTFHPSKGYHVCATRDISAGDLVFRDESSSFTLVTKSYAQTHWNDVDKLAFAQYAWPLSNEAFVTWNPDPKSWRPINHSCSPNLWFGENHSFNVYARTNIKEGEQLTMDYATFCSGPLMHAFECECEASSCRKKITPLDYSERSELRQVYGTRVTDYIYSKFKKSGELS</sequence>